<comment type="caution">
    <text evidence="1">The sequence shown here is derived from an EMBL/GenBank/DDBJ whole genome shotgun (WGS) entry which is preliminary data.</text>
</comment>
<accession>A0AAJ1TQV5</accession>
<gene>
    <name evidence="1" type="ORF">QO001_002230</name>
</gene>
<organism evidence="1 2">
    <name type="scientific">Methylobacterium brachiatum</name>
    <dbReference type="NCBI Taxonomy" id="269660"/>
    <lineage>
        <taxon>Bacteria</taxon>
        <taxon>Pseudomonadati</taxon>
        <taxon>Pseudomonadota</taxon>
        <taxon>Alphaproteobacteria</taxon>
        <taxon>Hyphomicrobiales</taxon>
        <taxon>Methylobacteriaceae</taxon>
        <taxon>Methylobacterium</taxon>
    </lineage>
</organism>
<dbReference type="Proteomes" id="UP001223420">
    <property type="component" value="Unassembled WGS sequence"/>
</dbReference>
<evidence type="ECO:0000313" key="2">
    <source>
        <dbReference type="Proteomes" id="UP001223420"/>
    </source>
</evidence>
<proteinExistence type="predicted"/>
<dbReference type="EMBL" id="JAUSWL010000003">
    <property type="protein sequence ID" value="MDQ0543304.1"/>
    <property type="molecule type" value="Genomic_DNA"/>
</dbReference>
<protein>
    <submittedName>
        <fullName evidence="1">Uncharacterized protein</fullName>
    </submittedName>
</protein>
<name>A0AAJ1TQV5_9HYPH</name>
<sequence>MTDLFPSFRTTDEVIDFLGGNGPTGDIVGAKPKTVSNWREAARGRFPAETFLALNRALKRRGRGASPHLWGMIADRAGNAPAGLQPEDAFRSLEPLYDMAPAAVQEAAA</sequence>
<dbReference type="AlphaFoldDB" id="A0AAJ1TQV5"/>
<evidence type="ECO:0000313" key="1">
    <source>
        <dbReference type="EMBL" id="MDQ0543304.1"/>
    </source>
</evidence>
<dbReference type="RefSeq" id="WP_230366116.1">
    <property type="nucleotide sequence ID" value="NZ_JAJALK010000004.1"/>
</dbReference>
<reference evidence="1" key="1">
    <citation type="submission" date="2023-07" db="EMBL/GenBank/DDBJ databases">
        <title>Genomic Encyclopedia of Type Strains, Phase IV (KMG-IV): sequencing the most valuable type-strain genomes for metagenomic binning, comparative biology and taxonomic classification.</title>
        <authorList>
            <person name="Goeker M."/>
        </authorList>
    </citation>
    <scope>NUCLEOTIDE SEQUENCE</scope>
    <source>
        <strain evidence="1">DSM 19569</strain>
    </source>
</reference>